<dbReference type="PROSITE" id="PS01013">
    <property type="entry name" value="OSBP"/>
    <property type="match status" value="1"/>
</dbReference>
<reference evidence="16" key="2">
    <citation type="journal article" date="2014" name="PLoS Genet.">
        <title>Signature gene expression reveals novel clues to the molecular mechanisms of dimorphic transition in Penicillium marneffei.</title>
        <authorList>
            <person name="Yang E."/>
            <person name="Wang G."/>
            <person name="Cai J."/>
            <person name="Woo P.C."/>
            <person name="Lau S.K."/>
            <person name="Yuen K.-Y."/>
            <person name="Chow W.-N."/>
            <person name="Lin X."/>
        </authorList>
    </citation>
    <scope>NUCLEOTIDE SEQUENCE</scope>
    <source>
        <strain evidence="16">PM1</strain>
    </source>
</reference>
<dbReference type="Pfam" id="PF21403">
    <property type="entry name" value="OTU1_UBXL"/>
    <property type="match status" value="1"/>
</dbReference>
<comment type="caution">
    <text evidence="16">The sequence shown here is derived from an EMBL/GenBank/DDBJ whole genome shotgun (WGS) entry which is preliminary data.</text>
</comment>
<evidence type="ECO:0000256" key="7">
    <source>
        <dbReference type="ARBA" id="ARBA00022723"/>
    </source>
</evidence>
<dbReference type="InterPro" id="IPR000648">
    <property type="entry name" value="Oxysterol-bd"/>
</dbReference>
<dbReference type="PANTHER" id="PTHR10972:SF212">
    <property type="entry name" value="OXYSTEROL-BINDING PROTEIN-LIKE PROTEIN 1"/>
    <property type="match status" value="1"/>
</dbReference>
<keyword evidence="5" id="KW-0963">Cytoplasm</keyword>
<comment type="subcellular location">
    <subcellularLocation>
        <location evidence="2">Cytoplasm</location>
    </subcellularLocation>
</comment>
<dbReference type="CDD" id="cd22745">
    <property type="entry name" value="OTU_OTU1"/>
    <property type="match status" value="1"/>
</dbReference>
<accession>A0A093UNM5</accession>
<evidence type="ECO:0000256" key="6">
    <source>
        <dbReference type="ARBA" id="ARBA00022670"/>
    </source>
</evidence>
<evidence type="ECO:0000256" key="11">
    <source>
        <dbReference type="ARBA" id="ARBA00022807"/>
    </source>
</evidence>
<keyword evidence="12" id="KW-0862">Zinc</keyword>
<comment type="similarity">
    <text evidence="3 13">Belongs to the OSBP family.</text>
</comment>
<dbReference type="MEROPS" id="C85.007"/>
<keyword evidence="11" id="KW-0788">Thiol protease</keyword>
<dbReference type="InterPro" id="IPR018494">
    <property type="entry name" value="Oxysterol-bd_CS"/>
</dbReference>
<protein>
    <recommendedName>
        <fullName evidence="4">ubiquitinyl hydrolase 1</fullName>
        <ecNumber evidence="4">3.4.19.12</ecNumber>
    </recommendedName>
</protein>
<proteinExistence type="inferred from homology"/>
<keyword evidence="6" id="KW-0645">Protease</keyword>
<dbReference type="InterPro" id="IPR038765">
    <property type="entry name" value="Papain-like_cys_pep_sf"/>
</dbReference>
<reference key="1">
    <citation type="journal article" date="2014" name="PLoS Genet.">
        <title>Signature Gene Expression Reveals Novel Clues to the Molecular Mechanisms of Dimorphic Transition in Penicillium marneffei.</title>
        <authorList>
            <person name="Yang E."/>
            <person name="Wang G."/>
            <person name="Cai J."/>
            <person name="Woo P.C."/>
            <person name="Lau S.K."/>
            <person name="Yuen K.-Y."/>
            <person name="Chow W.-N."/>
            <person name="Lin X."/>
        </authorList>
    </citation>
    <scope>NUCLEOTIDE SEQUENCE [LARGE SCALE GENOMIC DNA]</scope>
    <source>
        <strain>PM1</strain>
    </source>
</reference>
<dbReference type="GO" id="GO:0032934">
    <property type="term" value="F:sterol binding"/>
    <property type="evidence" value="ECO:0007669"/>
    <property type="project" value="TreeGrafter"/>
</dbReference>
<dbReference type="InterPro" id="IPR037239">
    <property type="entry name" value="OSBP_sf"/>
</dbReference>
<keyword evidence="7" id="KW-0479">Metal-binding</keyword>
<keyword evidence="10" id="KW-0378">Hydrolase</keyword>
<dbReference type="eggNOG" id="KOG2210">
    <property type="taxonomic scope" value="Eukaryota"/>
</dbReference>
<evidence type="ECO:0000256" key="2">
    <source>
        <dbReference type="ARBA" id="ARBA00004496"/>
    </source>
</evidence>
<dbReference type="Pfam" id="PF02338">
    <property type="entry name" value="OTU"/>
    <property type="match status" value="1"/>
</dbReference>
<dbReference type="GO" id="GO:0006508">
    <property type="term" value="P:proteolysis"/>
    <property type="evidence" value="ECO:0007669"/>
    <property type="project" value="UniProtKB-KW"/>
</dbReference>
<dbReference type="Gene3D" id="3.30.70.3490">
    <property type="match status" value="1"/>
</dbReference>
<evidence type="ECO:0000256" key="3">
    <source>
        <dbReference type="ARBA" id="ARBA00008842"/>
    </source>
</evidence>
<sequence>MRVRVRGPTGQNTITFDQAATVADFNQLLKDNTGLTAFEIKYGYPNLQPLRLEDYDPAQKIADIGVNLNGEQLIVSSKQPTESTVSQQQQPAPSQARATPQEQQQTQPPSRLTPEEDTEPPEVPSAEHGGTVVLRIMPDDNSCLFRAVGGAIMGGMDTMTELRSIVAQTIQAQPDVYSDVVLEKKRDDYCRWIQSENSWGGGIELSILSKHFGVEICSIDVQTLRVDHFNEGQPTRCFVVYSGIHYDMIALSPSDPPFTHANAPPDFDTTIFDAADPVIVEKALELCRTLQQRHYYTNTASFRLRCNDVLFHYHTTPPSLQDSWHPSSPFKRLCESVYALLTPNHHVNSLQIKLAVDPPTRSESILPFWRQTPFRALSDKPHRLNFTTSFILSILEPFDCLNVSSVTVITLKRSGISVVLVAGRDQLDRKQTNNMSDSTAVVEKGHDDSSKLKTFLSILRKFVGVADIASVRFSLPAQLLEPTPNLEYWNYLDRPETFASIGTSDDDLGRMLEVLRFWFTKDLKYIKGKPCKPYNSTLGEFFRAYWEVDNTAAPVLPSSKPTNGAVSTTDGSAKVCFLTEQTSHHPPVSAFYIDCPQRGVSARGFDQISAKFTGTSIRVGPGQHNLGIFVNLANRDNEEYQLTHPAAHLSGLLRGSLYISVADSCYITCPKTRIKVILQYLEDGWVSKAHSRVEGVIFRYDPDNDTKMKVKDVPSNDVLARINGCWREQIYYTLTAAATSGSGSSISSRSSTTSEFNKPQLLIDLVPLTIVPKSVPPEEIQLSNESRKFWSGVTSSILSKQFGQATKLKQEIEERQRAKAAEREAKSEKWKPRFFTDAVTPLGRPDLTDDGRQALEKMFKGDFKLEESTITGA</sequence>
<keyword evidence="8" id="KW-0863">Zinc-finger</keyword>
<dbReference type="SUPFAM" id="SSF144000">
    <property type="entry name" value="Oxysterol-binding protein-like"/>
    <property type="match status" value="1"/>
</dbReference>
<name>A0A093UNM5_TALMA</name>
<evidence type="ECO:0000256" key="14">
    <source>
        <dbReference type="SAM" id="MobiDB-lite"/>
    </source>
</evidence>
<dbReference type="GO" id="GO:0008270">
    <property type="term" value="F:zinc ion binding"/>
    <property type="evidence" value="ECO:0007669"/>
    <property type="project" value="UniProtKB-KW"/>
</dbReference>
<dbReference type="SUPFAM" id="SSF54001">
    <property type="entry name" value="Cysteine proteinases"/>
    <property type="match status" value="1"/>
</dbReference>
<evidence type="ECO:0000256" key="1">
    <source>
        <dbReference type="ARBA" id="ARBA00000707"/>
    </source>
</evidence>
<dbReference type="PANTHER" id="PTHR10972">
    <property type="entry name" value="OXYSTEROL-BINDING PROTEIN-RELATED"/>
    <property type="match status" value="1"/>
</dbReference>
<evidence type="ECO:0000259" key="15">
    <source>
        <dbReference type="PROSITE" id="PS50802"/>
    </source>
</evidence>
<dbReference type="InterPro" id="IPR003323">
    <property type="entry name" value="OTU_dom"/>
</dbReference>
<evidence type="ECO:0000256" key="4">
    <source>
        <dbReference type="ARBA" id="ARBA00012759"/>
    </source>
</evidence>
<evidence type="ECO:0000256" key="13">
    <source>
        <dbReference type="RuleBase" id="RU003844"/>
    </source>
</evidence>
<dbReference type="EMBL" id="JPOX01000052">
    <property type="protein sequence ID" value="KFX41887.1"/>
    <property type="molecule type" value="Genomic_DNA"/>
</dbReference>
<dbReference type="Gene3D" id="3.10.20.90">
    <property type="entry name" value="Phosphatidylinositol 3-kinase Catalytic Subunit, Chain A, domain 1"/>
    <property type="match status" value="1"/>
</dbReference>
<evidence type="ECO:0000256" key="9">
    <source>
        <dbReference type="ARBA" id="ARBA00022786"/>
    </source>
</evidence>
<gene>
    <name evidence="16" type="ORF">GQ26_0520270</name>
</gene>
<evidence type="ECO:0000256" key="12">
    <source>
        <dbReference type="ARBA" id="ARBA00022833"/>
    </source>
</evidence>
<feature type="domain" description="OTU" evidence="15">
    <location>
        <begin position="132"/>
        <end position="252"/>
    </location>
</feature>
<keyword evidence="9" id="KW-0833">Ubl conjugation pathway</keyword>
<dbReference type="GO" id="GO:0004843">
    <property type="term" value="F:cysteine-type deubiquitinase activity"/>
    <property type="evidence" value="ECO:0007669"/>
    <property type="project" value="UniProtKB-EC"/>
</dbReference>
<dbReference type="GO" id="GO:0016020">
    <property type="term" value="C:membrane"/>
    <property type="evidence" value="ECO:0007669"/>
    <property type="project" value="TreeGrafter"/>
</dbReference>
<dbReference type="AlphaFoldDB" id="A0A093UNM5"/>
<dbReference type="InterPro" id="IPR048857">
    <property type="entry name" value="OTU1_Ubl"/>
</dbReference>
<dbReference type="EC" id="3.4.19.12" evidence="4"/>
<dbReference type="PROSITE" id="PS50802">
    <property type="entry name" value="OTU"/>
    <property type="match status" value="1"/>
</dbReference>
<evidence type="ECO:0000256" key="5">
    <source>
        <dbReference type="ARBA" id="ARBA00022490"/>
    </source>
</evidence>
<dbReference type="Gene3D" id="2.40.160.120">
    <property type="match status" value="1"/>
</dbReference>
<dbReference type="GO" id="GO:0005829">
    <property type="term" value="C:cytosol"/>
    <property type="evidence" value="ECO:0007669"/>
    <property type="project" value="TreeGrafter"/>
</dbReference>
<dbReference type="FunFam" id="3.90.70.80:FF:000016">
    <property type="entry name" value="Putative ubiquitin thioesterase otu1"/>
    <property type="match status" value="1"/>
</dbReference>
<comment type="catalytic activity">
    <reaction evidence="1">
        <text>Thiol-dependent hydrolysis of ester, thioester, amide, peptide and isopeptide bonds formed by the C-terminal Gly of ubiquitin (a 76-residue protein attached to proteins as an intracellular targeting signal).</text>
        <dbReference type="EC" id="3.4.19.12"/>
    </reaction>
</comment>
<dbReference type="FunFam" id="2.40.160.120:FF:000016">
    <property type="entry name" value="Oxysterol binding protein (Orp8), putative"/>
    <property type="match status" value="1"/>
</dbReference>
<organism evidence="16">
    <name type="scientific">Talaromyces marneffei PM1</name>
    <dbReference type="NCBI Taxonomy" id="1077442"/>
    <lineage>
        <taxon>Eukaryota</taxon>
        <taxon>Fungi</taxon>
        <taxon>Dikarya</taxon>
        <taxon>Ascomycota</taxon>
        <taxon>Pezizomycotina</taxon>
        <taxon>Eurotiomycetes</taxon>
        <taxon>Eurotiomycetidae</taxon>
        <taxon>Eurotiales</taxon>
        <taxon>Trichocomaceae</taxon>
        <taxon>Talaromyces</taxon>
        <taxon>Talaromyces sect. Talaromyces</taxon>
    </lineage>
</organism>
<feature type="compositionally biased region" description="Low complexity" evidence="14">
    <location>
        <begin position="83"/>
        <end position="110"/>
    </location>
</feature>
<dbReference type="Pfam" id="PF01237">
    <property type="entry name" value="Oxysterol_BP"/>
    <property type="match status" value="1"/>
</dbReference>
<evidence type="ECO:0000313" key="16">
    <source>
        <dbReference type="EMBL" id="KFX41887.1"/>
    </source>
</evidence>
<dbReference type="Gene3D" id="3.90.70.80">
    <property type="match status" value="1"/>
</dbReference>
<feature type="region of interest" description="Disordered" evidence="14">
    <location>
        <begin position="77"/>
        <end position="127"/>
    </location>
</feature>
<dbReference type="HOGENOM" id="CLU_329044_0_0_1"/>
<evidence type="ECO:0000256" key="8">
    <source>
        <dbReference type="ARBA" id="ARBA00022771"/>
    </source>
</evidence>
<evidence type="ECO:0000256" key="10">
    <source>
        <dbReference type="ARBA" id="ARBA00022801"/>
    </source>
</evidence>